<feature type="compositionally biased region" description="Polar residues" evidence="1">
    <location>
        <begin position="95"/>
        <end position="104"/>
    </location>
</feature>
<feature type="region of interest" description="Disordered" evidence="1">
    <location>
        <begin position="44"/>
        <end position="104"/>
    </location>
</feature>
<evidence type="ECO:0000313" key="2">
    <source>
        <dbReference type="EMBL" id="MED6122382.1"/>
    </source>
</evidence>
<gene>
    <name evidence="2" type="ORF">PIB30_039215</name>
</gene>
<accession>A0ABU6REB1</accession>
<dbReference type="EMBL" id="JASCZI010030414">
    <property type="protein sequence ID" value="MED6122382.1"/>
    <property type="molecule type" value="Genomic_DNA"/>
</dbReference>
<feature type="compositionally biased region" description="Acidic residues" evidence="1">
    <location>
        <begin position="75"/>
        <end position="84"/>
    </location>
</feature>
<reference evidence="2 3" key="1">
    <citation type="journal article" date="2023" name="Plants (Basel)">
        <title>Bridging the Gap: Combining Genomics and Transcriptomics Approaches to Understand Stylosanthes scabra, an Orphan Legume from the Brazilian Caatinga.</title>
        <authorList>
            <person name="Ferreira-Neto J.R.C."/>
            <person name="da Silva M.D."/>
            <person name="Binneck E."/>
            <person name="de Melo N.F."/>
            <person name="da Silva R.H."/>
            <person name="de Melo A.L.T.M."/>
            <person name="Pandolfi V."/>
            <person name="Bustamante F.O."/>
            <person name="Brasileiro-Vidal A.C."/>
            <person name="Benko-Iseppon A.M."/>
        </authorList>
    </citation>
    <scope>NUCLEOTIDE SEQUENCE [LARGE SCALE GENOMIC DNA]</scope>
    <source>
        <tissue evidence="2">Leaves</tissue>
    </source>
</reference>
<feature type="compositionally biased region" description="Gly residues" evidence="1">
    <location>
        <begin position="1"/>
        <end position="11"/>
    </location>
</feature>
<feature type="region of interest" description="Disordered" evidence="1">
    <location>
        <begin position="1"/>
        <end position="26"/>
    </location>
</feature>
<proteinExistence type="predicted"/>
<organism evidence="2 3">
    <name type="scientific">Stylosanthes scabra</name>
    <dbReference type="NCBI Taxonomy" id="79078"/>
    <lineage>
        <taxon>Eukaryota</taxon>
        <taxon>Viridiplantae</taxon>
        <taxon>Streptophyta</taxon>
        <taxon>Embryophyta</taxon>
        <taxon>Tracheophyta</taxon>
        <taxon>Spermatophyta</taxon>
        <taxon>Magnoliopsida</taxon>
        <taxon>eudicotyledons</taxon>
        <taxon>Gunneridae</taxon>
        <taxon>Pentapetalae</taxon>
        <taxon>rosids</taxon>
        <taxon>fabids</taxon>
        <taxon>Fabales</taxon>
        <taxon>Fabaceae</taxon>
        <taxon>Papilionoideae</taxon>
        <taxon>50 kb inversion clade</taxon>
        <taxon>dalbergioids sensu lato</taxon>
        <taxon>Dalbergieae</taxon>
        <taxon>Pterocarpus clade</taxon>
        <taxon>Stylosanthes</taxon>
    </lineage>
</organism>
<dbReference type="Proteomes" id="UP001341840">
    <property type="component" value="Unassembled WGS sequence"/>
</dbReference>
<keyword evidence="3" id="KW-1185">Reference proteome</keyword>
<evidence type="ECO:0000313" key="3">
    <source>
        <dbReference type="Proteomes" id="UP001341840"/>
    </source>
</evidence>
<comment type="caution">
    <text evidence="2">The sequence shown here is derived from an EMBL/GenBank/DDBJ whole genome shotgun (WGS) entry which is preliminary data.</text>
</comment>
<name>A0ABU6REB1_9FABA</name>
<protein>
    <submittedName>
        <fullName evidence="2">Uncharacterized protein</fullName>
    </submittedName>
</protein>
<evidence type="ECO:0000256" key="1">
    <source>
        <dbReference type="SAM" id="MobiDB-lite"/>
    </source>
</evidence>
<sequence length="104" mass="10867">MASAGQKGGGFENAKWSKGIADLQQPPSPKELFALVTNLRIEIQQLHDSQNGNGRPHGNGHGGGGGSNGGNDIPYSDDDLDSDDTGSHSGDNNNRSNTLHTTRT</sequence>
<feature type="compositionally biased region" description="Gly residues" evidence="1">
    <location>
        <begin position="55"/>
        <end position="69"/>
    </location>
</feature>